<dbReference type="AlphaFoldDB" id="A0A1M2W3D9"/>
<evidence type="ECO:0000313" key="1">
    <source>
        <dbReference type="EMBL" id="OJT14313.1"/>
    </source>
</evidence>
<keyword evidence="2" id="KW-1185">Reference proteome</keyword>
<name>A0A1M2W3D9_TRAPU</name>
<dbReference type="Proteomes" id="UP000184267">
    <property type="component" value="Unassembled WGS sequence"/>
</dbReference>
<protein>
    <submittedName>
        <fullName evidence="1">Uncharacterized protein</fullName>
    </submittedName>
</protein>
<dbReference type="EMBL" id="MNAD01000308">
    <property type="protein sequence ID" value="OJT14313.1"/>
    <property type="molecule type" value="Genomic_DNA"/>
</dbReference>
<dbReference type="OrthoDB" id="2740606at2759"/>
<proteinExistence type="predicted"/>
<gene>
    <name evidence="1" type="ORF">TRAPUB_9174</name>
</gene>
<sequence length="212" mass="24022">MCPSRRRPSRVRPASPPHKVKLSITQHNLRVKLAVKQRAIPLARKALLYPTDSTRPRIIWLPSRESYDPACGSNPWPDDLDNDEWFRGPQTMTSLHYFPGTDCHLKNGYDVFVLACLERSRRVDELNLTVQSLFSLRWTGNIIVVKRGFRDRGCALSITPPEVSLINSLVERCVPCSALLRQVIHMHITQVAADGVVRDPGPPLNYLSHAIK</sequence>
<accession>A0A1M2W3D9</accession>
<reference evidence="1 2" key="1">
    <citation type="submission" date="2016-10" db="EMBL/GenBank/DDBJ databases">
        <title>Genome sequence of the basidiomycete white-rot fungus Trametes pubescens.</title>
        <authorList>
            <person name="Makela M.R."/>
            <person name="Granchi Z."/>
            <person name="Peng M."/>
            <person name="De Vries R.P."/>
            <person name="Grigoriev I."/>
            <person name="Riley R."/>
            <person name="Hilden K."/>
        </authorList>
    </citation>
    <scope>NUCLEOTIDE SEQUENCE [LARGE SCALE GENOMIC DNA]</scope>
    <source>
        <strain evidence="1 2">FBCC735</strain>
    </source>
</reference>
<comment type="caution">
    <text evidence="1">The sequence shown here is derived from an EMBL/GenBank/DDBJ whole genome shotgun (WGS) entry which is preliminary data.</text>
</comment>
<organism evidence="1 2">
    <name type="scientific">Trametes pubescens</name>
    <name type="common">White-rot fungus</name>
    <dbReference type="NCBI Taxonomy" id="154538"/>
    <lineage>
        <taxon>Eukaryota</taxon>
        <taxon>Fungi</taxon>
        <taxon>Dikarya</taxon>
        <taxon>Basidiomycota</taxon>
        <taxon>Agaricomycotina</taxon>
        <taxon>Agaricomycetes</taxon>
        <taxon>Polyporales</taxon>
        <taxon>Polyporaceae</taxon>
        <taxon>Trametes</taxon>
    </lineage>
</organism>
<evidence type="ECO:0000313" key="2">
    <source>
        <dbReference type="Proteomes" id="UP000184267"/>
    </source>
</evidence>